<evidence type="ECO:0000256" key="2">
    <source>
        <dbReference type="ARBA" id="ARBA00022898"/>
    </source>
</evidence>
<feature type="modified residue" description="N6-(pyridoxal phosphate)lysine" evidence="4 5">
    <location>
        <position position="38"/>
    </location>
</feature>
<dbReference type="AlphaFoldDB" id="A0A926HSC5"/>
<dbReference type="InterPro" id="IPR009006">
    <property type="entry name" value="Ala_racemase/Decarboxylase_C"/>
</dbReference>
<feature type="active site" description="Proton acceptor; specific for L-alanine" evidence="4">
    <location>
        <position position="273"/>
    </location>
</feature>
<dbReference type="SUPFAM" id="SSF50621">
    <property type="entry name" value="Alanine racemase C-terminal domain-like"/>
    <property type="match status" value="1"/>
</dbReference>
<dbReference type="InterPro" id="IPR011079">
    <property type="entry name" value="Ala_racemase_C"/>
</dbReference>
<dbReference type="NCBIfam" id="TIGR00492">
    <property type="entry name" value="alr"/>
    <property type="match status" value="1"/>
</dbReference>
<dbReference type="RefSeq" id="WP_249318592.1">
    <property type="nucleotide sequence ID" value="NZ_JACRSN010000005.1"/>
</dbReference>
<dbReference type="GO" id="GO:0030632">
    <property type="term" value="P:D-alanine biosynthetic process"/>
    <property type="evidence" value="ECO:0007669"/>
    <property type="project" value="UniProtKB-UniRule"/>
</dbReference>
<organism evidence="8 9">
    <name type="scientific">Yeguia hominis</name>
    <dbReference type="NCBI Taxonomy" id="2763662"/>
    <lineage>
        <taxon>Bacteria</taxon>
        <taxon>Bacillati</taxon>
        <taxon>Bacillota</taxon>
        <taxon>Clostridia</taxon>
        <taxon>Eubacteriales</taxon>
        <taxon>Yeguiaceae</taxon>
        <taxon>Yeguia</taxon>
    </lineage>
</organism>
<dbReference type="HAMAP" id="MF_01201">
    <property type="entry name" value="Ala_racemase"/>
    <property type="match status" value="1"/>
</dbReference>
<dbReference type="Proteomes" id="UP000651482">
    <property type="component" value="Unassembled WGS sequence"/>
</dbReference>
<dbReference type="InterPro" id="IPR001608">
    <property type="entry name" value="Ala_racemase_N"/>
</dbReference>
<dbReference type="EMBL" id="JACRSN010000005">
    <property type="protein sequence ID" value="MBC8533241.1"/>
    <property type="molecule type" value="Genomic_DNA"/>
</dbReference>
<evidence type="ECO:0000313" key="9">
    <source>
        <dbReference type="Proteomes" id="UP000651482"/>
    </source>
</evidence>
<dbReference type="GO" id="GO:0030170">
    <property type="term" value="F:pyridoxal phosphate binding"/>
    <property type="evidence" value="ECO:0007669"/>
    <property type="project" value="UniProtKB-UniRule"/>
</dbReference>
<comment type="caution">
    <text evidence="8">The sequence shown here is derived from an EMBL/GenBank/DDBJ whole genome shotgun (WGS) entry which is preliminary data.</text>
</comment>
<keyword evidence="9" id="KW-1185">Reference proteome</keyword>
<comment type="cofactor">
    <cofactor evidence="1 4 5">
        <name>pyridoxal 5'-phosphate</name>
        <dbReference type="ChEBI" id="CHEBI:597326"/>
    </cofactor>
</comment>
<feature type="binding site" evidence="4 6">
    <location>
        <position position="136"/>
    </location>
    <ligand>
        <name>substrate</name>
    </ligand>
</feature>
<sequence length="394" mass="43332">MDYLKRTWAEIDLDALEHNYRMIRAATRPGAKICCVVKADAYGHGVPMAAQVYQRLGADWFAVSNLEEAIQLRRCGIRKPILILGYTPPQLATELAASGISQSILSLEYAKSLSACAEQAGVTVNMHLKVDTGMSRIGFLYQDPERDADAIAEMEAACRLPSLYPEGIFTHFAVADEGSDGEAFTRQQFACFQQAFQTLESRGISIAIRHCANSGAVSDYPEYHLDMVRPGIILYGLQPSGKIRNPLDLRPAMELKTVVSMVKDVEPETSVSYGRTFVAHGATRIATVPIGYADGYPRAFSGRADMLVHGKRVPVIGRVCMDQLMLDVSEVPDLHEGDLVTVFGKDGEAFLPVDELAARNETIHYEMVCLVGKRVPRIYLRGGKPVGQLNYICP</sequence>
<protein>
    <recommendedName>
        <fullName evidence="4">Alanine racemase</fullName>
        <ecNumber evidence="4">5.1.1.1</ecNumber>
    </recommendedName>
</protein>
<comment type="pathway">
    <text evidence="4">Amino-acid biosynthesis; D-alanine biosynthesis; D-alanine from L-alanine: step 1/1.</text>
</comment>
<comment type="catalytic activity">
    <reaction evidence="4">
        <text>L-alanine = D-alanine</text>
        <dbReference type="Rhea" id="RHEA:20249"/>
        <dbReference type="ChEBI" id="CHEBI:57416"/>
        <dbReference type="ChEBI" id="CHEBI:57972"/>
        <dbReference type="EC" id="5.1.1.1"/>
    </reaction>
</comment>
<evidence type="ECO:0000256" key="5">
    <source>
        <dbReference type="PIRSR" id="PIRSR600821-50"/>
    </source>
</evidence>
<dbReference type="SUPFAM" id="SSF51419">
    <property type="entry name" value="PLP-binding barrel"/>
    <property type="match status" value="1"/>
</dbReference>
<dbReference type="SMART" id="SM01005">
    <property type="entry name" value="Ala_racemase_C"/>
    <property type="match status" value="1"/>
</dbReference>
<dbReference type="Pfam" id="PF00842">
    <property type="entry name" value="Ala_racemase_C"/>
    <property type="match status" value="1"/>
</dbReference>
<dbReference type="InterPro" id="IPR020622">
    <property type="entry name" value="Ala_racemase_pyridoxalP-BS"/>
</dbReference>
<feature type="binding site" evidence="4 6">
    <location>
        <position position="321"/>
    </location>
    <ligand>
        <name>substrate</name>
    </ligand>
</feature>
<comment type="similarity">
    <text evidence="4">Belongs to the alanine racemase family.</text>
</comment>
<dbReference type="FunFam" id="3.20.20.10:FF:000002">
    <property type="entry name" value="Alanine racemase"/>
    <property type="match status" value="1"/>
</dbReference>
<dbReference type="CDD" id="cd00430">
    <property type="entry name" value="PLPDE_III_AR"/>
    <property type="match status" value="1"/>
</dbReference>
<feature type="domain" description="Alanine racemase C-terminal" evidence="7">
    <location>
        <begin position="252"/>
        <end position="380"/>
    </location>
</feature>
<reference evidence="8" key="1">
    <citation type="submission" date="2020-08" db="EMBL/GenBank/DDBJ databases">
        <title>Genome public.</title>
        <authorList>
            <person name="Liu C."/>
            <person name="Sun Q."/>
        </authorList>
    </citation>
    <scope>NUCLEOTIDE SEQUENCE</scope>
    <source>
        <strain evidence="8">NSJ-40</strain>
    </source>
</reference>
<dbReference type="GO" id="GO:0005829">
    <property type="term" value="C:cytosol"/>
    <property type="evidence" value="ECO:0007669"/>
    <property type="project" value="TreeGrafter"/>
</dbReference>
<evidence type="ECO:0000256" key="4">
    <source>
        <dbReference type="HAMAP-Rule" id="MF_01201"/>
    </source>
</evidence>
<evidence type="ECO:0000259" key="7">
    <source>
        <dbReference type="SMART" id="SM01005"/>
    </source>
</evidence>
<dbReference type="PRINTS" id="PR00992">
    <property type="entry name" value="ALARACEMASE"/>
</dbReference>
<dbReference type="PROSITE" id="PS00395">
    <property type="entry name" value="ALANINE_RACEMASE"/>
    <property type="match status" value="1"/>
</dbReference>
<comment type="function">
    <text evidence="4">Catalyzes the interconversion of L-alanine and D-alanine. May also act on other amino acids.</text>
</comment>
<evidence type="ECO:0000256" key="3">
    <source>
        <dbReference type="ARBA" id="ARBA00023235"/>
    </source>
</evidence>
<dbReference type="PANTHER" id="PTHR30511:SF0">
    <property type="entry name" value="ALANINE RACEMASE, CATABOLIC-RELATED"/>
    <property type="match status" value="1"/>
</dbReference>
<dbReference type="GO" id="GO:0008784">
    <property type="term" value="F:alanine racemase activity"/>
    <property type="evidence" value="ECO:0007669"/>
    <property type="project" value="UniProtKB-UniRule"/>
</dbReference>
<dbReference type="InterPro" id="IPR029066">
    <property type="entry name" value="PLP-binding_barrel"/>
</dbReference>
<evidence type="ECO:0000256" key="6">
    <source>
        <dbReference type="PIRSR" id="PIRSR600821-52"/>
    </source>
</evidence>
<feature type="active site" description="Proton acceptor; specific for D-alanine" evidence="4">
    <location>
        <position position="38"/>
    </location>
</feature>
<dbReference type="Gene3D" id="2.40.37.10">
    <property type="entry name" value="Lyase, Ornithine Decarboxylase, Chain A, domain 1"/>
    <property type="match status" value="1"/>
</dbReference>
<keyword evidence="2 4" id="KW-0663">Pyridoxal phosphate</keyword>
<evidence type="ECO:0000313" key="8">
    <source>
        <dbReference type="EMBL" id="MBC8533241.1"/>
    </source>
</evidence>
<keyword evidence="3 4" id="KW-0413">Isomerase</keyword>
<dbReference type="EC" id="5.1.1.1" evidence="4"/>
<dbReference type="PANTHER" id="PTHR30511">
    <property type="entry name" value="ALANINE RACEMASE"/>
    <property type="match status" value="1"/>
</dbReference>
<gene>
    <name evidence="8" type="primary">alr</name>
    <name evidence="8" type="ORF">IAG03_04340</name>
</gene>
<accession>A0A926HSC5</accession>
<dbReference type="Pfam" id="PF01168">
    <property type="entry name" value="Ala_racemase_N"/>
    <property type="match status" value="1"/>
</dbReference>
<dbReference type="Gene3D" id="3.20.20.10">
    <property type="entry name" value="Alanine racemase"/>
    <property type="match status" value="1"/>
</dbReference>
<name>A0A926HSC5_9FIRM</name>
<dbReference type="InterPro" id="IPR000821">
    <property type="entry name" value="Ala_racemase"/>
</dbReference>
<proteinExistence type="inferred from homology"/>
<evidence type="ECO:0000256" key="1">
    <source>
        <dbReference type="ARBA" id="ARBA00001933"/>
    </source>
</evidence>